<keyword evidence="4" id="KW-1185">Reference proteome</keyword>
<dbReference type="EMBL" id="QVLS01000019">
    <property type="protein sequence ID" value="RFP75584.1"/>
    <property type="molecule type" value="Genomic_DNA"/>
</dbReference>
<protein>
    <submittedName>
        <fullName evidence="3">Flavin reductase</fullName>
    </submittedName>
</protein>
<dbReference type="PANTHER" id="PTHR30466:SF1">
    <property type="entry name" value="FMN REDUCTASE (NADH) RUTF"/>
    <property type="match status" value="1"/>
</dbReference>
<dbReference type="Pfam" id="PF01613">
    <property type="entry name" value="Flavin_Reduct"/>
    <property type="match status" value="1"/>
</dbReference>
<feature type="domain" description="Flavin reductase like" evidence="2">
    <location>
        <begin position="45"/>
        <end position="187"/>
    </location>
</feature>
<dbReference type="InterPro" id="IPR012349">
    <property type="entry name" value="Split_barrel_FMN-bd"/>
</dbReference>
<dbReference type="PANTHER" id="PTHR30466">
    <property type="entry name" value="FLAVIN REDUCTASE"/>
    <property type="match status" value="1"/>
</dbReference>
<name>A0A372EDY7_9BURK</name>
<sequence length="193" mass="20483">MPWRAGIDRYRRCAPGSRDCGPPSITTEVLRMDSTLDSRRFRAAMACLPTGVTVVACGTAEAPAAMTANSVTSVSLEPPLLLVCVRNESRWLSPLRRHGRFSVNVLKAGHQAVSQYYAGRGEAGCEAPWAMEQGVPVLDNAGAALVCEVVAQHAAGDHTIVVGQVNALRDGDVDARALVYLRGQYHELGGAAA</sequence>
<evidence type="ECO:0000313" key="4">
    <source>
        <dbReference type="Proteomes" id="UP000261931"/>
    </source>
</evidence>
<evidence type="ECO:0000259" key="2">
    <source>
        <dbReference type="SMART" id="SM00903"/>
    </source>
</evidence>
<dbReference type="InterPro" id="IPR050268">
    <property type="entry name" value="NADH-dep_flavin_reductase"/>
</dbReference>
<keyword evidence="1" id="KW-0560">Oxidoreductase</keyword>
<evidence type="ECO:0000313" key="3">
    <source>
        <dbReference type="EMBL" id="RFP75584.1"/>
    </source>
</evidence>
<evidence type="ECO:0000256" key="1">
    <source>
        <dbReference type="ARBA" id="ARBA00023002"/>
    </source>
</evidence>
<accession>A0A372EDY7</accession>
<gene>
    <name evidence="3" type="ORF">DY262_21055</name>
</gene>
<proteinExistence type="predicted"/>
<dbReference type="Proteomes" id="UP000261931">
    <property type="component" value="Unassembled WGS sequence"/>
</dbReference>
<comment type="caution">
    <text evidence="3">The sequence shown here is derived from an EMBL/GenBank/DDBJ whole genome shotgun (WGS) entry which is preliminary data.</text>
</comment>
<dbReference type="GO" id="GO:0042602">
    <property type="term" value="F:riboflavin reductase (NADPH) activity"/>
    <property type="evidence" value="ECO:0007669"/>
    <property type="project" value="TreeGrafter"/>
</dbReference>
<organism evidence="3 4">
    <name type="scientific">Hydrogenophaga borbori</name>
    <dbReference type="NCBI Taxonomy" id="2294117"/>
    <lineage>
        <taxon>Bacteria</taxon>
        <taxon>Pseudomonadati</taxon>
        <taxon>Pseudomonadota</taxon>
        <taxon>Betaproteobacteria</taxon>
        <taxon>Burkholderiales</taxon>
        <taxon>Comamonadaceae</taxon>
        <taxon>Hydrogenophaga</taxon>
    </lineage>
</organism>
<dbReference type="GO" id="GO:0010181">
    <property type="term" value="F:FMN binding"/>
    <property type="evidence" value="ECO:0007669"/>
    <property type="project" value="InterPro"/>
</dbReference>
<dbReference type="SMART" id="SM00903">
    <property type="entry name" value="Flavin_Reduct"/>
    <property type="match status" value="1"/>
</dbReference>
<dbReference type="SUPFAM" id="SSF50475">
    <property type="entry name" value="FMN-binding split barrel"/>
    <property type="match status" value="1"/>
</dbReference>
<reference evidence="3 4" key="1">
    <citation type="submission" date="2018-08" db="EMBL/GenBank/DDBJ databases">
        <title>Hydrogenophaga sp. LA-38 isolated from sludge.</title>
        <authorList>
            <person name="Im W.-T."/>
        </authorList>
    </citation>
    <scope>NUCLEOTIDE SEQUENCE [LARGE SCALE GENOMIC DNA]</scope>
    <source>
        <strain evidence="3 4">LA-38</strain>
    </source>
</reference>
<dbReference type="InterPro" id="IPR002563">
    <property type="entry name" value="Flavin_Rdtase-like_dom"/>
</dbReference>
<dbReference type="AlphaFoldDB" id="A0A372EDY7"/>
<dbReference type="GO" id="GO:0006208">
    <property type="term" value="P:pyrimidine nucleobase catabolic process"/>
    <property type="evidence" value="ECO:0007669"/>
    <property type="project" value="TreeGrafter"/>
</dbReference>
<dbReference type="Gene3D" id="2.30.110.10">
    <property type="entry name" value="Electron Transport, Fmn-binding Protein, Chain A"/>
    <property type="match status" value="1"/>
</dbReference>